<name>A0A1P8UW63_9RHOB</name>
<organism evidence="1 2">
    <name type="scientific">Salipiger abyssi</name>
    <dbReference type="NCBI Taxonomy" id="1250539"/>
    <lineage>
        <taxon>Bacteria</taxon>
        <taxon>Pseudomonadati</taxon>
        <taxon>Pseudomonadota</taxon>
        <taxon>Alphaproteobacteria</taxon>
        <taxon>Rhodobacterales</taxon>
        <taxon>Roseobacteraceae</taxon>
        <taxon>Salipiger</taxon>
    </lineage>
</organism>
<proteinExistence type="predicted"/>
<evidence type="ECO:0000313" key="2">
    <source>
        <dbReference type="Proteomes" id="UP000187059"/>
    </source>
</evidence>
<protein>
    <submittedName>
        <fullName evidence="1">Uncharacterized protein</fullName>
    </submittedName>
</protein>
<dbReference type="RefSeq" id="WP_076702267.1">
    <property type="nucleotide sequence ID" value="NZ_CP015093.1"/>
</dbReference>
<dbReference type="Proteomes" id="UP000187059">
    <property type="component" value="Chromosome"/>
</dbReference>
<dbReference type="KEGG" id="paby:Ga0080574_TMP3295"/>
<dbReference type="OrthoDB" id="6057093at2"/>
<dbReference type="AlphaFoldDB" id="A0A1P8UW63"/>
<keyword evidence="2" id="KW-1185">Reference proteome</keyword>
<accession>A0A1P8UW63</accession>
<sequence length="318" mass="34546">MSHDDMIGAVTTLHHAPPELSYPGLSPQLLARVRQLWSARGLDFDRAWARGVRSLPGFRALPRPDGAPSSAQVDLVFLFDQCVIWLRALHAAAALGRRQESEGLDPAQWHGLAAVSARLTDQVSALRLLALTGLPMQAMQIARSVSEDVDMMLVLLARRKLAARFTACRDVEEANAFWRRHIAGGRAFRAITEKLYDVGLDYSADTDYARWRRQVLAVLGAAVHGTALTPPSGDPALRNDDSVYFCAFRIHELCAYAQLIRPALTGALDRAADEAAQSGLADDGLAALAAPLSAVLLNQIQSLPQPAAPRATREAPRH</sequence>
<reference evidence="1 2" key="1">
    <citation type="submission" date="2016-04" db="EMBL/GenBank/DDBJ databases">
        <title>Deep-sea bacteria in the southern Pacific.</title>
        <authorList>
            <person name="Tang K."/>
        </authorList>
    </citation>
    <scope>NUCLEOTIDE SEQUENCE [LARGE SCALE GENOMIC DNA]</scope>
    <source>
        <strain evidence="1 2">JLT2014</strain>
    </source>
</reference>
<dbReference type="EMBL" id="CP015093">
    <property type="protein sequence ID" value="APZ53629.1"/>
    <property type="molecule type" value="Genomic_DNA"/>
</dbReference>
<evidence type="ECO:0000313" key="1">
    <source>
        <dbReference type="EMBL" id="APZ53629.1"/>
    </source>
</evidence>
<gene>
    <name evidence="1" type="ORF">Ga0080574_TMP3295</name>
</gene>